<dbReference type="GO" id="GO:0005737">
    <property type="term" value="C:cytoplasm"/>
    <property type="evidence" value="ECO:0007669"/>
    <property type="project" value="TreeGrafter"/>
</dbReference>
<dbReference type="InterPro" id="IPR004344">
    <property type="entry name" value="TTL/TTLL_fam"/>
</dbReference>
<sequence>MNYHNQIDNTWIVKPINLTRSVDISITNLFDMIIRLPESRSKIVSKYVSNPVLLEIPEIEGNGVKFDVRYIMRGAKVLH</sequence>
<proteinExistence type="predicted"/>
<name>A0A815QUG2_9BILA</name>
<reference evidence="1" key="1">
    <citation type="submission" date="2021-02" db="EMBL/GenBank/DDBJ databases">
        <authorList>
            <person name="Nowell W R."/>
        </authorList>
    </citation>
    <scope>NUCLEOTIDE SEQUENCE</scope>
</reference>
<evidence type="ECO:0000313" key="2">
    <source>
        <dbReference type="Proteomes" id="UP000663864"/>
    </source>
</evidence>
<accession>A0A815QUG2</accession>
<protein>
    <submittedName>
        <fullName evidence="1">Uncharacterized protein</fullName>
    </submittedName>
</protein>
<dbReference type="PANTHER" id="PTHR46088">
    <property type="entry name" value="TUBULIN--TYROSINE LIGASE-LIKE PROTEIN 12"/>
    <property type="match status" value="1"/>
</dbReference>
<comment type="caution">
    <text evidence="1">The sequence shown here is derived from an EMBL/GenBank/DDBJ whole genome shotgun (WGS) entry which is preliminary data.</text>
</comment>
<organism evidence="1 2">
    <name type="scientific">Rotaria sordida</name>
    <dbReference type="NCBI Taxonomy" id="392033"/>
    <lineage>
        <taxon>Eukaryota</taxon>
        <taxon>Metazoa</taxon>
        <taxon>Spiralia</taxon>
        <taxon>Gnathifera</taxon>
        <taxon>Rotifera</taxon>
        <taxon>Eurotatoria</taxon>
        <taxon>Bdelloidea</taxon>
        <taxon>Philodinida</taxon>
        <taxon>Philodinidae</taxon>
        <taxon>Rotaria</taxon>
    </lineage>
</organism>
<evidence type="ECO:0000313" key="1">
    <source>
        <dbReference type="EMBL" id="CAF1466688.1"/>
    </source>
</evidence>
<dbReference type="PANTHER" id="PTHR46088:SF1">
    <property type="entry name" value="TUBULIN--TYROSINE LIGASE-LIKE PROTEIN 12"/>
    <property type="match status" value="1"/>
</dbReference>
<dbReference type="AlphaFoldDB" id="A0A815QUG2"/>
<dbReference type="Pfam" id="PF03133">
    <property type="entry name" value="TTL"/>
    <property type="match status" value="1"/>
</dbReference>
<dbReference type="PROSITE" id="PS51221">
    <property type="entry name" value="TTL"/>
    <property type="match status" value="1"/>
</dbReference>
<dbReference type="EMBL" id="CAJNOT010005474">
    <property type="protein sequence ID" value="CAF1466688.1"/>
    <property type="molecule type" value="Genomic_DNA"/>
</dbReference>
<dbReference type="Proteomes" id="UP000663864">
    <property type="component" value="Unassembled WGS sequence"/>
</dbReference>
<dbReference type="InterPro" id="IPR027749">
    <property type="entry name" value="TTLL12"/>
</dbReference>
<gene>
    <name evidence="1" type="ORF">ZHD862_LOCUS35942</name>
</gene>